<dbReference type="RefSeq" id="WP_103884368.1">
    <property type="nucleotide sequence ID" value="NZ_FNVU01000002.1"/>
</dbReference>
<dbReference type="Proteomes" id="UP000236754">
    <property type="component" value="Unassembled WGS sequence"/>
</dbReference>
<dbReference type="EMBL" id="FNVU01000002">
    <property type="protein sequence ID" value="SEF83555.1"/>
    <property type="molecule type" value="Genomic_DNA"/>
</dbReference>
<dbReference type="AlphaFoldDB" id="A0A1H5V846"/>
<accession>A0A1H5V846</accession>
<protein>
    <submittedName>
        <fullName evidence="1">RDD family protein</fullName>
    </submittedName>
</protein>
<keyword evidence="2" id="KW-1185">Reference proteome</keyword>
<gene>
    <name evidence="1" type="ORF">SAMN05216223_102194</name>
</gene>
<organism evidence="1 2">
    <name type="scientific">Actinacidiphila yanglinensis</name>
    <dbReference type="NCBI Taxonomy" id="310779"/>
    <lineage>
        <taxon>Bacteria</taxon>
        <taxon>Bacillati</taxon>
        <taxon>Actinomycetota</taxon>
        <taxon>Actinomycetes</taxon>
        <taxon>Kitasatosporales</taxon>
        <taxon>Streptomycetaceae</taxon>
        <taxon>Actinacidiphila</taxon>
    </lineage>
</organism>
<reference evidence="1 2" key="1">
    <citation type="submission" date="2016-10" db="EMBL/GenBank/DDBJ databases">
        <authorList>
            <person name="de Groot N.N."/>
        </authorList>
    </citation>
    <scope>NUCLEOTIDE SEQUENCE [LARGE SCALE GENOMIC DNA]</scope>
    <source>
        <strain evidence="1 2">CGMCC 4.2023</strain>
    </source>
</reference>
<dbReference type="OrthoDB" id="3536214at2"/>
<sequence length="112" mass="11678">MSRTRPGRSSGTARVTDRAFWLAALAGAVAASFVHQVLLSSAVRAGIGKLPTGLRVVRAGDGGRAGFGRTMGRWGAGFSWGLVIVPLHAAANSDVQQADLVGLRVVRRPTSR</sequence>
<proteinExistence type="predicted"/>
<evidence type="ECO:0000313" key="1">
    <source>
        <dbReference type="EMBL" id="SEF83555.1"/>
    </source>
</evidence>
<evidence type="ECO:0000313" key="2">
    <source>
        <dbReference type="Proteomes" id="UP000236754"/>
    </source>
</evidence>
<name>A0A1H5V846_9ACTN</name>